<dbReference type="CDD" id="cd11386">
    <property type="entry name" value="MCP_signal"/>
    <property type="match status" value="1"/>
</dbReference>
<dbReference type="InterPro" id="IPR004089">
    <property type="entry name" value="MCPsignal_dom"/>
</dbReference>
<dbReference type="SUPFAM" id="SSF58104">
    <property type="entry name" value="Methyl-accepting chemotaxis protein (MCP) signaling domain"/>
    <property type="match status" value="1"/>
</dbReference>
<feature type="domain" description="HAMP" evidence="14">
    <location>
        <begin position="212"/>
        <end position="264"/>
    </location>
</feature>
<evidence type="ECO:0000256" key="4">
    <source>
        <dbReference type="ARBA" id="ARBA00022500"/>
    </source>
</evidence>
<dbReference type="InterPro" id="IPR047347">
    <property type="entry name" value="YvaQ-like_sensor"/>
</dbReference>
<dbReference type="CDD" id="cd19411">
    <property type="entry name" value="MCP2201-like_sensor"/>
    <property type="match status" value="1"/>
</dbReference>
<proteinExistence type="inferred from homology"/>
<keyword evidence="8 10" id="KW-0807">Transducer</keyword>
<dbReference type="EMBL" id="UNOZ01000030">
    <property type="protein sequence ID" value="SYX91631.1"/>
    <property type="molecule type" value="Genomic_DNA"/>
</dbReference>
<dbReference type="Pfam" id="PF00015">
    <property type="entry name" value="MCPsignal"/>
    <property type="match status" value="1"/>
</dbReference>
<dbReference type="PANTHER" id="PTHR32089:SF120">
    <property type="entry name" value="METHYL-ACCEPTING CHEMOTAXIS PROTEIN TLPQ"/>
    <property type="match status" value="1"/>
</dbReference>
<dbReference type="AlphaFoldDB" id="A0A383RYX0"/>
<dbReference type="Pfam" id="PF00672">
    <property type="entry name" value="HAMP"/>
    <property type="match status" value="1"/>
</dbReference>
<dbReference type="GO" id="GO:0006935">
    <property type="term" value="P:chemotaxis"/>
    <property type="evidence" value="ECO:0007669"/>
    <property type="project" value="UniProtKB-KW"/>
</dbReference>
<name>A0A383RYX0_9PSED</name>
<evidence type="ECO:0000256" key="11">
    <source>
        <dbReference type="SAM" id="Coils"/>
    </source>
</evidence>
<dbReference type="RefSeq" id="WP_119143968.1">
    <property type="nucleotide sequence ID" value="NZ_CBCSFL010000012.1"/>
</dbReference>
<evidence type="ECO:0000256" key="9">
    <source>
        <dbReference type="ARBA" id="ARBA00029447"/>
    </source>
</evidence>
<dbReference type="Gene3D" id="1.10.287.950">
    <property type="entry name" value="Methyl-accepting chemotaxis protein"/>
    <property type="match status" value="1"/>
</dbReference>
<dbReference type="InterPro" id="IPR003660">
    <property type="entry name" value="HAMP_dom"/>
</dbReference>
<feature type="domain" description="Methyl-accepting transducer" evidence="13">
    <location>
        <begin position="269"/>
        <end position="505"/>
    </location>
</feature>
<evidence type="ECO:0000256" key="12">
    <source>
        <dbReference type="SAM" id="Phobius"/>
    </source>
</evidence>
<evidence type="ECO:0000256" key="10">
    <source>
        <dbReference type="PROSITE-ProRule" id="PRU00284"/>
    </source>
</evidence>
<dbReference type="Pfam" id="PF12729">
    <property type="entry name" value="4HB_MCP_1"/>
    <property type="match status" value="1"/>
</dbReference>
<evidence type="ECO:0000256" key="5">
    <source>
        <dbReference type="ARBA" id="ARBA00022692"/>
    </source>
</evidence>
<dbReference type="GO" id="GO:0007165">
    <property type="term" value="P:signal transduction"/>
    <property type="evidence" value="ECO:0007669"/>
    <property type="project" value="UniProtKB-KW"/>
</dbReference>
<evidence type="ECO:0000256" key="1">
    <source>
        <dbReference type="ARBA" id="ARBA00004651"/>
    </source>
</evidence>
<keyword evidence="4" id="KW-0145">Chemotaxis</keyword>
<feature type="transmembrane region" description="Helical" evidence="12">
    <location>
        <begin position="188"/>
        <end position="210"/>
    </location>
</feature>
<keyword evidence="5 12" id="KW-0812">Transmembrane</keyword>
<keyword evidence="16" id="KW-1185">Reference proteome</keyword>
<keyword evidence="2" id="KW-1003">Cell membrane</keyword>
<evidence type="ECO:0000256" key="6">
    <source>
        <dbReference type="ARBA" id="ARBA00022989"/>
    </source>
</evidence>
<keyword evidence="3" id="KW-0488">Methylation</keyword>
<keyword evidence="11" id="KW-0175">Coiled coil</keyword>
<dbReference type="OrthoDB" id="8724574at2"/>
<feature type="transmembrane region" description="Helical" evidence="12">
    <location>
        <begin position="12"/>
        <end position="32"/>
    </location>
</feature>
<gene>
    <name evidence="15" type="primary">nahY1</name>
    <name evidence="15" type="ORF">CCOS865_03910</name>
</gene>
<dbReference type="CDD" id="cd06225">
    <property type="entry name" value="HAMP"/>
    <property type="match status" value="1"/>
</dbReference>
<feature type="coiled-coil region" evidence="11">
    <location>
        <begin position="85"/>
        <end position="112"/>
    </location>
</feature>
<organism evidence="15 16">
    <name type="scientific">Pseudomonas reidholzensis</name>
    <dbReference type="NCBI Taxonomy" id="1785162"/>
    <lineage>
        <taxon>Bacteria</taxon>
        <taxon>Pseudomonadati</taxon>
        <taxon>Pseudomonadota</taxon>
        <taxon>Gammaproteobacteria</taxon>
        <taxon>Pseudomonadales</taxon>
        <taxon>Pseudomonadaceae</taxon>
        <taxon>Pseudomonas</taxon>
    </lineage>
</organism>
<evidence type="ECO:0000256" key="2">
    <source>
        <dbReference type="ARBA" id="ARBA00022475"/>
    </source>
</evidence>
<dbReference type="PANTHER" id="PTHR32089">
    <property type="entry name" value="METHYL-ACCEPTING CHEMOTAXIS PROTEIN MCPB"/>
    <property type="match status" value="1"/>
</dbReference>
<sequence length="541" mass="57296">MQLRNVKIGKRAAGLFSLLGLFVLLMGLVSLYETQRMNAASQDVRGGWMPAVVSLGDLSSNLGQTRILLMASVLHSNGGERARSLAQLDRVNADLERDIAAYERTVTTTEGRTRFDAFTSAYTVYHDLQRQITDSVQRNDLEAARQQVSGALSEQAERMMAAMNALISFNSKGAYAATERTNAAADEALVVTVASLVVILIALVSIATLLTRSIVVPLAEAVAVAERVATGDLSRDIEIVGRDEPALLLAALSRMQDSLRDTLRHIAASAGQLASASEELHSVTEDTSRGLHQQSAEIDQAATAVNQMTAAVEEVANNAVSTADASRGADQNTRAGRDQVNRALASIQQLVSDVTGTAAEIEQLASNANEISRVLDVIGAIAGQTNLLALNAAIEAARAGEAGRGFAVVADEVRALAHRTQQSTEEIEQMIAGIQNGTERAVSAMHNSQGRANGTLEIAQAAGQALEVIAEAITSINQRNLVIASASEEQAQVAREVDRNLVNIRDLSMQTSAGANQTSAAAQELSRLAVDLNGKVAQFRL</sequence>
<dbReference type="FunFam" id="1.10.287.950:FF:000001">
    <property type="entry name" value="Methyl-accepting chemotaxis sensory transducer"/>
    <property type="match status" value="1"/>
</dbReference>
<keyword evidence="7 12" id="KW-0472">Membrane</keyword>
<evidence type="ECO:0000313" key="15">
    <source>
        <dbReference type="EMBL" id="SYX91631.1"/>
    </source>
</evidence>
<keyword evidence="6 12" id="KW-1133">Transmembrane helix</keyword>
<reference evidence="16" key="1">
    <citation type="submission" date="2018-08" db="EMBL/GenBank/DDBJ databases">
        <authorList>
            <person name="Blom J."/>
        </authorList>
    </citation>
    <scope>NUCLEOTIDE SEQUENCE [LARGE SCALE GENOMIC DNA]</scope>
    <source>
        <strain evidence="16">CCOS 865</strain>
    </source>
</reference>
<evidence type="ECO:0000256" key="7">
    <source>
        <dbReference type="ARBA" id="ARBA00023136"/>
    </source>
</evidence>
<dbReference type="SMART" id="SM00304">
    <property type="entry name" value="HAMP"/>
    <property type="match status" value="2"/>
</dbReference>
<evidence type="ECO:0000256" key="8">
    <source>
        <dbReference type="ARBA" id="ARBA00023224"/>
    </source>
</evidence>
<dbReference type="GO" id="GO:0005886">
    <property type="term" value="C:plasma membrane"/>
    <property type="evidence" value="ECO:0007669"/>
    <property type="project" value="UniProtKB-SubCell"/>
</dbReference>
<comment type="similarity">
    <text evidence="9">Belongs to the methyl-accepting chemotaxis (MCP) protein family.</text>
</comment>
<evidence type="ECO:0000259" key="13">
    <source>
        <dbReference type="PROSITE" id="PS50111"/>
    </source>
</evidence>
<evidence type="ECO:0000313" key="16">
    <source>
        <dbReference type="Proteomes" id="UP000263595"/>
    </source>
</evidence>
<comment type="subcellular location">
    <subcellularLocation>
        <location evidence="1">Cell membrane</location>
        <topology evidence="1">Multi-pass membrane protein</topology>
    </subcellularLocation>
</comment>
<dbReference type="SMART" id="SM00283">
    <property type="entry name" value="MA"/>
    <property type="match status" value="1"/>
</dbReference>
<dbReference type="Proteomes" id="UP000263595">
    <property type="component" value="Unassembled WGS sequence"/>
</dbReference>
<evidence type="ECO:0000259" key="14">
    <source>
        <dbReference type="PROSITE" id="PS50885"/>
    </source>
</evidence>
<dbReference type="PROSITE" id="PS50111">
    <property type="entry name" value="CHEMOTAXIS_TRANSDUC_2"/>
    <property type="match status" value="1"/>
</dbReference>
<protein>
    <submittedName>
        <fullName evidence="15">Methyl-accepting chemotaxis protein NahY</fullName>
    </submittedName>
</protein>
<dbReference type="PROSITE" id="PS50885">
    <property type="entry name" value="HAMP"/>
    <property type="match status" value="1"/>
</dbReference>
<evidence type="ECO:0000256" key="3">
    <source>
        <dbReference type="ARBA" id="ARBA00022481"/>
    </source>
</evidence>
<accession>A0A383RYX0</accession>
<dbReference type="InterPro" id="IPR024478">
    <property type="entry name" value="HlyB_4HB_MCP"/>
</dbReference>